<organism evidence="1 2">
    <name type="scientific">Setaria italica</name>
    <name type="common">Foxtail millet</name>
    <name type="synonym">Panicum italicum</name>
    <dbReference type="NCBI Taxonomy" id="4555"/>
    <lineage>
        <taxon>Eukaryota</taxon>
        <taxon>Viridiplantae</taxon>
        <taxon>Streptophyta</taxon>
        <taxon>Embryophyta</taxon>
        <taxon>Tracheophyta</taxon>
        <taxon>Spermatophyta</taxon>
        <taxon>Magnoliopsida</taxon>
        <taxon>Liliopsida</taxon>
        <taxon>Poales</taxon>
        <taxon>Poaceae</taxon>
        <taxon>PACMAD clade</taxon>
        <taxon>Panicoideae</taxon>
        <taxon>Panicodae</taxon>
        <taxon>Paniceae</taxon>
        <taxon>Cenchrinae</taxon>
        <taxon>Setaria</taxon>
    </lineage>
</organism>
<reference evidence="2" key="1">
    <citation type="journal article" date="2012" name="Nat. Biotechnol.">
        <title>Reference genome sequence of the model plant Setaria.</title>
        <authorList>
            <person name="Bennetzen J.L."/>
            <person name="Schmutz J."/>
            <person name="Wang H."/>
            <person name="Percifield R."/>
            <person name="Hawkins J."/>
            <person name="Pontaroli A.C."/>
            <person name="Estep M."/>
            <person name="Feng L."/>
            <person name="Vaughn J.N."/>
            <person name="Grimwood J."/>
            <person name="Jenkins J."/>
            <person name="Barry K."/>
            <person name="Lindquist E."/>
            <person name="Hellsten U."/>
            <person name="Deshpande S."/>
            <person name="Wang X."/>
            <person name="Wu X."/>
            <person name="Mitros T."/>
            <person name="Triplett J."/>
            <person name="Yang X."/>
            <person name="Ye C.Y."/>
            <person name="Mauro-Herrera M."/>
            <person name="Wang L."/>
            <person name="Li P."/>
            <person name="Sharma M."/>
            <person name="Sharma R."/>
            <person name="Ronald P.C."/>
            <person name="Panaud O."/>
            <person name="Kellogg E.A."/>
            <person name="Brutnell T.P."/>
            <person name="Doust A.N."/>
            <person name="Tuskan G.A."/>
            <person name="Rokhsar D."/>
            <person name="Devos K.M."/>
        </authorList>
    </citation>
    <scope>NUCLEOTIDE SEQUENCE [LARGE SCALE GENOMIC DNA]</scope>
    <source>
        <strain evidence="2">cv. Yugu1</strain>
    </source>
</reference>
<reference evidence="1" key="2">
    <citation type="submission" date="2018-08" db="UniProtKB">
        <authorList>
            <consortium name="EnsemblPlants"/>
        </authorList>
    </citation>
    <scope>IDENTIFICATION</scope>
    <source>
        <strain evidence="1">Yugu1</strain>
    </source>
</reference>
<dbReference type="Proteomes" id="UP000004995">
    <property type="component" value="Unassembled WGS sequence"/>
</dbReference>
<keyword evidence="2" id="KW-1185">Reference proteome</keyword>
<dbReference type="HOGENOM" id="CLU_3352022_0_0_1"/>
<dbReference type="EMBL" id="AGNK02006117">
    <property type="status" value="NOT_ANNOTATED_CDS"/>
    <property type="molecule type" value="Genomic_DNA"/>
</dbReference>
<evidence type="ECO:0000313" key="1">
    <source>
        <dbReference type="EnsemblPlants" id="KQK92398"/>
    </source>
</evidence>
<sequence length="37" mass="4327">MLCSKDWVYFASETKLSSTINSSAWPSPFHHHKISRF</sequence>
<proteinExistence type="predicted"/>
<dbReference type="AlphaFoldDB" id="K4ANB6"/>
<evidence type="ECO:0000313" key="2">
    <source>
        <dbReference type="Proteomes" id="UP000004995"/>
    </source>
</evidence>
<name>K4ANB6_SETIT</name>
<accession>K4ANB6</accession>
<dbReference type="Gramene" id="KQK92398">
    <property type="protein sequence ID" value="KQK92398"/>
    <property type="gene ID" value="SETIT_040413mg"/>
</dbReference>
<dbReference type="InParanoid" id="K4ANB6"/>
<dbReference type="EnsemblPlants" id="KQK92398">
    <property type="protein sequence ID" value="KQK92398"/>
    <property type="gene ID" value="SETIT_040413mg"/>
</dbReference>
<protein>
    <submittedName>
        <fullName evidence="1">Uncharacterized protein</fullName>
    </submittedName>
</protein>